<dbReference type="PANTHER" id="PTHR30213:SF0">
    <property type="entry name" value="UPF0761 MEMBRANE PROTEIN YIHY"/>
    <property type="match status" value="1"/>
</dbReference>
<feature type="transmembrane region" description="Helical" evidence="7">
    <location>
        <begin position="139"/>
        <end position="161"/>
    </location>
</feature>
<sequence>MVRPDISLRSIKQLLLFIKSTVERFVQNGCMDSAAALTYTTLFAVVPLMTVTYSLLSAIPSFQGIGETVQSFIFHNFVPTAGETVKTYLVSFSQQARKLTAVGVVFLIVTAFMMLKTVDKAINKVWQVDKVRRGVSGFLLYWAILSLGPFLIGLGFVLTSYLASLKFISDTTAFFGAESALLRLMPVLLSTMVLTLLYAAVPNRKVPFRYALTGAVVIATVLEVAKGVFAQFIAQTPTYELVYGAFAAVPVFLVWIYLSWNLVLFGAVMVRNLTMSVGQQKDEHWPPLLGLLVMLSMFRKQFCQGKTVSYKLFQNEWPLSLEDWERYIVLLQEQGVICKSHQGELVLVQDLRQMQLASFCQQQPWPMPDARALASITREGRPQWFSGLIDRLLHVNEIRAAALAINLDELYQCSSYDNKPEQT</sequence>
<dbReference type="NCBIfam" id="TIGR00765">
    <property type="entry name" value="yihY_not_rbn"/>
    <property type="match status" value="1"/>
</dbReference>
<keyword evidence="3" id="KW-0997">Cell inner membrane</keyword>
<keyword evidence="2 7" id="KW-1003">Cell membrane</keyword>
<accession>A0ABT3MVY3</accession>
<feature type="transmembrane region" description="Helical" evidence="7">
    <location>
        <begin position="181"/>
        <end position="201"/>
    </location>
</feature>
<evidence type="ECO:0000256" key="6">
    <source>
        <dbReference type="ARBA" id="ARBA00023136"/>
    </source>
</evidence>
<dbReference type="Pfam" id="PF03631">
    <property type="entry name" value="Virul_fac_BrkB"/>
    <property type="match status" value="1"/>
</dbReference>
<proteinExistence type="inferred from homology"/>
<dbReference type="HAMAP" id="MF_00672">
    <property type="entry name" value="UPF0761"/>
    <property type="match status" value="1"/>
</dbReference>
<evidence type="ECO:0000313" key="8">
    <source>
        <dbReference type="EMBL" id="MCW7553535.1"/>
    </source>
</evidence>
<feature type="transmembrane region" description="Helical" evidence="7">
    <location>
        <begin position="241"/>
        <end position="270"/>
    </location>
</feature>
<evidence type="ECO:0000313" key="9">
    <source>
        <dbReference type="Proteomes" id="UP001209854"/>
    </source>
</evidence>
<dbReference type="InterPro" id="IPR023679">
    <property type="entry name" value="UPF0761_bac"/>
</dbReference>
<keyword evidence="4 7" id="KW-0812">Transmembrane</keyword>
<evidence type="ECO:0000256" key="1">
    <source>
        <dbReference type="ARBA" id="ARBA00004651"/>
    </source>
</evidence>
<protein>
    <recommendedName>
        <fullName evidence="7">UPF0761 membrane protein NX722_13050</fullName>
    </recommendedName>
</protein>
<evidence type="ECO:0000256" key="2">
    <source>
        <dbReference type="ARBA" id="ARBA00022475"/>
    </source>
</evidence>
<name>A0ABT3MVY3_9GAMM</name>
<dbReference type="Proteomes" id="UP001209854">
    <property type="component" value="Unassembled WGS sequence"/>
</dbReference>
<comment type="caution">
    <text evidence="8">The sequence shown here is derived from an EMBL/GenBank/DDBJ whole genome shotgun (WGS) entry which is preliminary data.</text>
</comment>
<evidence type="ECO:0000256" key="3">
    <source>
        <dbReference type="ARBA" id="ARBA00022519"/>
    </source>
</evidence>
<keyword evidence="9" id="KW-1185">Reference proteome</keyword>
<reference evidence="8 9" key="1">
    <citation type="submission" date="2022-10" db="EMBL/GenBank/DDBJ databases">
        <title>High-quality genome sequences of two octocoral-associated bacteria, Endozoicomonas euniceicola EF212 and Endozoicomonas gorgoniicola PS125.</title>
        <authorList>
            <person name="Chiou Y.-J."/>
            <person name="Chen Y.-H."/>
        </authorList>
    </citation>
    <scope>NUCLEOTIDE SEQUENCE [LARGE SCALE GENOMIC DNA]</scope>
    <source>
        <strain evidence="8 9">PS125</strain>
    </source>
</reference>
<feature type="transmembrane region" description="Helical" evidence="7">
    <location>
        <begin position="208"/>
        <end position="229"/>
    </location>
</feature>
<gene>
    <name evidence="8" type="ORF">NX722_13050</name>
</gene>
<keyword evidence="6 7" id="KW-0472">Membrane</keyword>
<feature type="transmembrane region" description="Helical" evidence="7">
    <location>
        <begin position="99"/>
        <end position="118"/>
    </location>
</feature>
<dbReference type="InterPro" id="IPR017039">
    <property type="entry name" value="Virul_fac_BrkB"/>
</dbReference>
<dbReference type="EMBL" id="JAPFCC010000001">
    <property type="protein sequence ID" value="MCW7553535.1"/>
    <property type="molecule type" value="Genomic_DNA"/>
</dbReference>
<dbReference type="PANTHER" id="PTHR30213">
    <property type="entry name" value="INNER MEMBRANE PROTEIN YHJD"/>
    <property type="match status" value="1"/>
</dbReference>
<evidence type="ECO:0000256" key="5">
    <source>
        <dbReference type="ARBA" id="ARBA00022989"/>
    </source>
</evidence>
<evidence type="ECO:0000256" key="7">
    <source>
        <dbReference type="HAMAP-Rule" id="MF_00672"/>
    </source>
</evidence>
<feature type="transmembrane region" description="Helical" evidence="7">
    <location>
        <begin position="34"/>
        <end position="56"/>
    </location>
</feature>
<comment type="similarity">
    <text evidence="7">Belongs to the UPF0761 family.</text>
</comment>
<keyword evidence="5 7" id="KW-1133">Transmembrane helix</keyword>
<comment type="subcellular location">
    <subcellularLocation>
        <location evidence="1 7">Cell membrane</location>
        <topology evidence="1 7">Multi-pass membrane protein</topology>
    </subcellularLocation>
</comment>
<organism evidence="8 9">
    <name type="scientific">Endozoicomonas gorgoniicola</name>
    <dbReference type="NCBI Taxonomy" id="1234144"/>
    <lineage>
        <taxon>Bacteria</taxon>
        <taxon>Pseudomonadati</taxon>
        <taxon>Pseudomonadota</taxon>
        <taxon>Gammaproteobacteria</taxon>
        <taxon>Oceanospirillales</taxon>
        <taxon>Endozoicomonadaceae</taxon>
        <taxon>Endozoicomonas</taxon>
    </lineage>
</organism>
<dbReference type="RefSeq" id="WP_262568356.1">
    <property type="nucleotide sequence ID" value="NZ_JAPFCC010000001.1"/>
</dbReference>
<evidence type="ECO:0000256" key="4">
    <source>
        <dbReference type="ARBA" id="ARBA00022692"/>
    </source>
</evidence>